<dbReference type="HAMAP" id="MF_01107">
    <property type="entry name" value="ArgD_aminotrans_3"/>
    <property type="match status" value="1"/>
</dbReference>
<keyword evidence="7" id="KW-1185">Reference proteome</keyword>
<dbReference type="PIRSF" id="PIRSF000521">
    <property type="entry name" value="Transaminase_4ab_Lys_Orn"/>
    <property type="match status" value="1"/>
</dbReference>
<keyword evidence="1 5" id="KW-0032">Aminotransferase</keyword>
<evidence type="ECO:0000256" key="4">
    <source>
        <dbReference type="ARBA" id="ARBA00022898"/>
    </source>
</evidence>
<dbReference type="EC" id="2.6.1.11" evidence="5"/>
<evidence type="ECO:0000256" key="3">
    <source>
        <dbReference type="ARBA" id="ARBA00022679"/>
    </source>
</evidence>
<gene>
    <name evidence="5" type="primary">argD</name>
    <name evidence="6" type="ORF">SAMN05444391_1502</name>
</gene>
<dbReference type="InterPro" id="IPR049704">
    <property type="entry name" value="Aminotrans_3_PPA_site"/>
</dbReference>
<dbReference type="PROSITE" id="PS00600">
    <property type="entry name" value="AA_TRANSFER_CLASS_3"/>
    <property type="match status" value="1"/>
</dbReference>
<dbReference type="UniPathway" id="UPA00068">
    <property type="reaction ID" value="UER00109"/>
</dbReference>
<dbReference type="FunFam" id="3.40.640.10:FF:000004">
    <property type="entry name" value="Acetylornithine aminotransferase"/>
    <property type="match status" value="1"/>
</dbReference>
<sequence>MSYLMNTYKRLPVKFVRGEGVYLYDEQGRRYLDFLSGIAVNSLGYSDPDLVHAICQQAKELLHVSNLFENPWQEELAGLLIDRFWDKGGKVFFANSGTEANEGAIKLARKYFDGKRYRIITFYKGFHGRTYGSMSATAQEKIHKGFEPLLEGFDYAELNNFDSVLKALKKDTAGIMLEVIQGEGGVNPATEEFLGKVGELCKKEGLLLIVDEVQTGVGRTGRFYAYEHYPIKPDIVTLAKGLGGGVPIGALIASGEVAKAFVPGSHGSTFGGNPLACKAASVVVRKVIDLLPQIQRVGSYLEMRLRELEVKELRGKGLMWGLELGRDCTHIVEKALKMGLVVNCTAGSVIRLLPPLIIREEHVDEAMEVLGRIIHE</sequence>
<keyword evidence="4 5" id="KW-0663">Pyridoxal phosphate</keyword>
<accession>A0A1M6TKK1</accession>
<keyword evidence="2 5" id="KW-0028">Amino-acid biosynthesis</keyword>
<feature type="binding site" evidence="5">
    <location>
        <position position="268"/>
    </location>
    <ligand>
        <name>N(2)-acetyl-L-ornithine</name>
        <dbReference type="ChEBI" id="CHEBI:57805"/>
    </ligand>
</feature>
<evidence type="ECO:0000256" key="1">
    <source>
        <dbReference type="ARBA" id="ARBA00022576"/>
    </source>
</evidence>
<keyword evidence="5" id="KW-0963">Cytoplasm</keyword>
<dbReference type="SUPFAM" id="SSF53383">
    <property type="entry name" value="PLP-dependent transferases"/>
    <property type="match status" value="1"/>
</dbReference>
<evidence type="ECO:0000256" key="5">
    <source>
        <dbReference type="HAMAP-Rule" id="MF_01107"/>
    </source>
</evidence>
<dbReference type="InterPro" id="IPR050103">
    <property type="entry name" value="Class-III_PLP-dep_AT"/>
</dbReference>
<name>A0A1M6TKK1_9AQUI</name>
<keyword evidence="3 5" id="KW-0808">Transferase</keyword>
<dbReference type="EMBL" id="LT670846">
    <property type="protein sequence ID" value="SHK57450.1"/>
    <property type="molecule type" value="Genomic_DNA"/>
</dbReference>
<feature type="modified residue" description="N6-(pyridoxal phosphate)lysine" evidence="5">
    <location>
        <position position="240"/>
    </location>
</feature>
<protein>
    <recommendedName>
        <fullName evidence="5">Acetylornithine aminotransferase</fullName>
        <shortName evidence="5">ACOAT</shortName>
        <ecNumber evidence="5">2.6.1.11</ecNumber>
    </recommendedName>
</protein>
<comment type="miscellaneous">
    <text evidence="5">May also have succinyldiaminopimelate aminotransferase activity, thus carrying out the corresponding step in lysine biosynthesis.</text>
</comment>
<dbReference type="NCBIfam" id="TIGR00707">
    <property type="entry name" value="argD"/>
    <property type="match status" value="1"/>
</dbReference>
<dbReference type="InterPro" id="IPR015422">
    <property type="entry name" value="PyrdxlP-dep_Trfase_small"/>
</dbReference>
<dbReference type="Pfam" id="PF00202">
    <property type="entry name" value="Aminotran_3"/>
    <property type="match status" value="1"/>
</dbReference>
<dbReference type="Gene3D" id="3.40.640.10">
    <property type="entry name" value="Type I PLP-dependent aspartate aminotransferase-like (Major domain)"/>
    <property type="match status" value="1"/>
</dbReference>
<comment type="subunit">
    <text evidence="5">Homodimer.</text>
</comment>
<comment type="catalytic activity">
    <reaction evidence="5">
        <text>N(2)-acetyl-L-ornithine + 2-oxoglutarate = N-acetyl-L-glutamate 5-semialdehyde + L-glutamate</text>
        <dbReference type="Rhea" id="RHEA:18049"/>
        <dbReference type="ChEBI" id="CHEBI:16810"/>
        <dbReference type="ChEBI" id="CHEBI:29123"/>
        <dbReference type="ChEBI" id="CHEBI:29985"/>
        <dbReference type="ChEBI" id="CHEBI:57805"/>
        <dbReference type="EC" id="2.6.1.11"/>
    </reaction>
</comment>
<feature type="binding site" evidence="5">
    <location>
        <begin position="97"/>
        <end position="98"/>
    </location>
    <ligand>
        <name>pyridoxal 5'-phosphate</name>
        <dbReference type="ChEBI" id="CHEBI:597326"/>
    </ligand>
</feature>
<comment type="pathway">
    <text evidence="5">Amino-acid biosynthesis; L-arginine biosynthesis; N(2)-acetyl-L-ornithine from L-glutamate: step 4/4.</text>
</comment>
<dbReference type="InterPro" id="IPR004636">
    <property type="entry name" value="AcOrn/SuccOrn_fam"/>
</dbReference>
<dbReference type="GO" id="GO:0042802">
    <property type="term" value="F:identical protein binding"/>
    <property type="evidence" value="ECO:0007669"/>
    <property type="project" value="TreeGrafter"/>
</dbReference>
<dbReference type="AlphaFoldDB" id="A0A1M6TKK1"/>
<dbReference type="STRING" id="381751.SAMN05444391_1502"/>
<dbReference type="Gene3D" id="3.90.1150.10">
    <property type="entry name" value="Aspartate Aminotransferase, domain 1"/>
    <property type="match status" value="1"/>
</dbReference>
<dbReference type="OrthoDB" id="9807885at2"/>
<dbReference type="GO" id="GO:0003992">
    <property type="term" value="F:N2-acetyl-L-ornithine:2-oxoglutarate 5-aminotransferase activity"/>
    <property type="evidence" value="ECO:0007669"/>
    <property type="project" value="UniProtKB-UniRule"/>
</dbReference>
<dbReference type="InterPro" id="IPR005814">
    <property type="entry name" value="Aminotrans_3"/>
</dbReference>
<comment type="cofactor">
    <cofactor evidence="5">
        <name>pyridoxal 5'-phosphate</name>
        <dbReference type="ChEBI" id="CHEBI:597326"/>
    </cofactor>
    <text evidence="5">Binds 1 pyridoxal phosphate per subunit.</text>
</comment>
<dbReference type="InterPro" id="IPR015424">
    <property type="entry name" value="PyrdxlP-dep_Trfase"/>
</dbReference>
<dbReference type="CDD" id="cd00610">
    <property type="entry name" value="OAT_like"/>
    <property type="match status" value="1"/>
</dbReference>
<dbReference type="GO" id="GO:0030170">
    <property type="term" value="F:pyridoxal phosphate binding"/>
    <property type="evidence" value="ECO:0007669"/>
    <property type="project" value="InterPro"/>
</dbReference>
<dbReference type="GO" id="GO:0006526">
    <property type="term" value="P:L-arginine biosynthetic process"/>
    <property type="evidence" value="ECO:0007669"/>
    <property type="project" value="UniProtKB-UniRule"/>
</dbReference>
<dbReference type="Proteomes" id="UP000189810">
    <property type="component" value="Chromosome I"/>
</dbReference>
<feature type="binding site" evidence="5">
    <location>
        <position position="129"/>
    </location>
    <ligand>
        <name>N(2)-acetyl-L-ornithine</name>
        <dbReference type="ChEBI" id="CHEBI:57805"/>
    </ligand>
</feature>
<feature type="binding site" evidence="5">
    <location>
        <begin position="211"/>
        <end position="214"/>
    </location>
    <ligand>
        <name>pyridoxal 5'-phosphate</name>
        <dbReference type="ChEBI" id="CHEBI:597326"/>
    </ligand>
</feature>
<dbReference type="PANTHER" id="PTHR11986">
    <property type="entry name" value="AMINOTRANSFERASE CLASS III"/>
    <property type="match status" value="1"/>
</dbReference>
<dbReference type="NCBIfam" id="NF002325">
    <property type="entry name" value="PRK01278.1"/>
    <property type="match status" value="1"/>
</dbReference>
<keyword evidence="5" id="KW-0055">Arginine biosynthesis</keyword>
<dbReference type="InterPro" id="IPR015421">
    <property type="entry name" value="PyrdxlP-dep_Trfase_major"/>
</dbReference>
<feature type="binding site" evidence="5">
    <location>
        <position position="126"/>
    </location>
    <ligand>
        <name>pyridoxal 5'-phosphate</name>
        <dbReference type="ChEBI" id="CHEBI:597326"/>
    </ligand>
</feature>
<proteinExistence type="inferred from homology"/>
<reference evidence="6 7" key="1">
    <citation type="submission" date="2016-11" db="EMBL/GenBank/DDBJ databases">
        <authorList>
            <person name="Jaros S."/>
            <person name="Januszkiewicz K."/>
            <person name="Wedrychowicz H."/>
        </authorList>
    </citation>
    <scope>NUCLEOTIDE SEQUENCE [LARGE SCALE GENOMIC DNA]</scope>
    <source>
        <strain evidence="6 7">DSM 19557</strain>
    </source>
</reference>
<dbReference type="PANTHER" id="PTHR11986:SF79">
    <property type="entry name" value="ACETYLORNITHINE AMINOTRANSFERASE, MITOCHONDRIAL"/>
    <property type="match status" value="1"/>
</dbReference>
<evidence type="ECO:0000256" key="2">
    <source>
        <dbReference type="ARBA" id="ARBA00022605"/>
    </source>
</evidence>
<feature type="binding site" evidence="5">
    <location>
        <position position="269"/>
    </location>
    <ligand>
        <name>pyridoxal 5'-phosphate</name>
        <dbReference type="ChEBI" id="CHEBI:597326"/>
    </ligand>
</feature>
<dbReference type="GO" id="GO:0005737">
    <property type="term" value="C:cytoplasm"/>
    <property type="evidence" value="ECO:0007669"/>
    <property type="project" value="UniProtKB-SubCell"/>
</dbReference>
<evidence type="ECO:0000313" key="7">
    <source>
        <dbReference type="Proteomes" id="UP000189810"/>
    </source>
</evidence>
<evidence type="ECO:0000313" key="6">
    <source>
        <dbReference type="EMBL" id="SHK57450.1"/>
    </source>
</evidence>
<organism evidence="6 7">
    <name type="scientific">Thermocrinis minervae</name>
    <dbReference type="NCBI Taxonomy" id="381751"/>
    <lineage>
        <taxon>Bacteria</taxon>
        <taxon>Pseudomonadati</taxon>
        <taxon>Aquificota</taxon>
        <taxon>Aquificia</taxon>
        <taxon>Aquificales</taxon>
        <taxon>Aquificaceae</taxon>
        <taxon>Thermocrinis</taxon>
    </lineage>
</organism>
<comment type="similarity">
    <text evidence="5">Belongs to the class-III pyridoxal-phosphate-dependent aminotransferase family. ArgD subfamily.</text>
</comment>
<comment type="subcellular location">
    <subcellularLocation>
        <location evidence="5">Cytoplasm</location>
    </subcellularLocation>
</comment>